<name>A0A084QKM0_STAC4</name>
<dbReference type="AlphaFoldDB" id="A0A084QKM0"/>
<gene>
    <name evidence="1" type="ORF">S40285_09884</name>
</gene>
<reference evidence="1 2" key="1">
    <citation type="journal article" date="2014" name="BMC Genomics">
        <title>Comparative genome sequencing reveals chemotype-specific gene clusters in the toxigenic black mold Stachybotrys.</title>
        <authorList>
            <person name="Semeiks J."/>
            <person name="Borek D."/>
            <person name="Otwinowski Z."/>
            <person name="Grishin N.V."/>
        </authorList>
    </citation>
    <scope>NUCLEOTIDE SEQUENCE [LARGE SCALE GENOMIC DNA]</scope>
    <source>
        <strain evidence="1 2">IBT 40285</strain>
    </source>
</reference>
<dbReference type="EMBL" id="KL660686">
    <property type="protein sequence ID" value="KFA64505.1"/>
    <property type="molecule type" value="Genomic_DNA"/>
</dbReference>
<accession>A0A084QKM0</accession>
<dbReference type="HOGENOM" id="CLU_2238353_0_0_1"/>
<proteinExistence type="predicted"/>
<dbReference type="InParanoid" id="A0A084QKM0"/>
<evidence type="ECO:0000313" key="1">
    <source>
        <dbReference type="EMBL" id="KFA64505.1"/>
    </source>
</evidence>
<organism evidence="1 2">
    <name type="scientific">Stachybotrys chlorohalonatus (strain IBT 40285)</name>
    <dbReference type="NCBI Taxonomy" id="1283841"/>
    <lineage>
        <taxon>Eukaryota</taxon>
        <taxon>Fungi</taxon>
        <taxon>Dikarya</taxon>
        <taxon>Ascomycota</taxon>
        <taxon>Pezizomycotina</taxon>
        <taxon>Sordariomycetes</taxon>
        <taxon>Hypocreomycetidae</taxon>
        <taxon>Hypocreales</taxon>
        <taxon>Stachybotryaceae</taxon>
        <taxon>Stachybotrys</taxon>
    </lineage>
</organism>
<protein>
    <submittedName>
        <fullName evidence="1">Uncharacterized protein</fullName>
    </submittedName>
</protein>
<dbReference type="Proteomes" id="UP000028524">
    <property type="component" value="Unassembled WGS sequence"/>
</dbReference>
<sequence>MASLQGIVSTTPLEARPKGVIPNPSLSMDYETFKQLLDDQESLDILLDRMYALRCIPKCRSFFDSDIASASRHAFQCHEQKLGLNEEITQVFFRKLLEGLNETGT</sequence>
<evidence type="ECO:0000313" key="2">
    <source>
        <dbReference type="Proteomes" id="UP000028524"/>
    </source>
</evidence>
<keyword evidence="2" id="KW-1185">Reference proteome</keyword>